<dbReference type="Pfam" id="PF01068">
    <property type="entry name" value="DNA_ligase_A_M"/>
    <property type="match status" value="1"/>
</dbReference>
<reference evidence="2 3" key="1">
    <citation type="submission" date="2023-08" db="EMBL/GenBank/DDBJ databases">
        <title>Phytohabitans sansha sp. nov., isolated from marine sediment.</title>
        <authorList>
            <person name="Zhao Y."/>
            <person name="Yi K."/>
        </authorList>
    </citation>
    <scope>NUCLEOTIDE SEQUENCE [LARGE SCALE GENOMIC DNA]</scope>
    <source>
        <strain evidence="2 3">ZYX-F-186</strain>
    </source>
</reference>
<dbReference type="SUPFAM" id="SSF56091">
    <property type="entry name" value="DNA ligase/mRNA capping enzyme, catalytic domain"/>
    <property type="match status" value="1"/>
</dbReference>
<dbReference type="InterPro" id="IPR012310">
    <property type="entry name" value="DNA_ligase_ATP-dep_cent"/>
</dbReference>
<dbReference type="Gene3D" id="3.30.1490.70">
    <property type="match status" value="1"/>
</dbReference>
<feature type="domain" description="ATP-dependent DNA ligase family profile" evidence="1">
    <location>
        <begin position="22"/>
        <end position="62"/>
    </location>
</feature>
<organism evidence="2 3">
    <name type="scientific">Phytohabitans maris</name>
    <dbReference type="NCBI Taxonomy" id="3071409"/>
    <lineage>
        <taxon>Bacteria</taxon>
        <taxon>Bacillati</taxon>
        <taxon>Actinomycetota</taxon>
        <taxon>Actinomycetes</taxon>
        <taxon>Micromonosporales</taxon>
        <taxon>Micromonosporaceae</taxon>
    </lineage>
</organism>
<dbReference type="Proteomes" id="UP001230908">
    <property type="component" value="Unassembled WGS sequence"/>
</dbReference>
<dbReference type="Gene3D" id="3.30.470.30">
    <property type="entry name" value="DNA ligase/mRNA capping enzyme"/>
    <property type="match status" value="1"/>
</dbReference>
<sequence length="85" mass="9091">MAVGSLALLRPMLATLGELPGGGGWSYEFKWDGVRAIVYVERGNVHVLSRNDRDVAGSYPELRALPATRMSRSVSGPAGGMCGWI</sequence>
<keyword evidence="3" id="KW-1185">Reference proteome</keyword>
<name>A0ABU0ZKN1_9ACTN</name>
<gene>
    <name evidence="2" type="ORF">RB614_24030</name>
</gene>
<evidence type="ECO:0000313" key="2">
    <source>
        <dbReference type="EMBL" id="MDQ7907594.1"/>
    </source>
</evidence>
<dbReference type="RefSeq" id="WP_308714871.1">
    <property type="nucleotide sequence ID" value="NZ_JAVHUY010000023.1"/>
</dbReference>
<comment type="caution">
    <text evidence="2">The sequence shown here is derived from an EMBL/GenBank/DDBJ whole genome shotgun (WGS) entry which is preliminary data.</text>
</comment>
<evidence type="ECO:0000259" key="1">
    <source>
        <dbReference type="Pfam" id="PF01068"/>
    </source>
</evidence>
<protein>
    <recommendedName>
        <fullName evidence="1">ATP-dependent DNA ligase family profile domain-containing protein</fullName>
    </recommendedName>
</protein>
<proteinExistence type="predicted"/>
<dbReference type="EMBL" id="JAVHUY010000023">
    <property type="protein sequence ID" value="MDQ7907594.1"/>
    <property type="molecule type" value="Genomic_DNA"/>
</dbReference>
<evidence type="ECO:0000313" key="3">
    <source>
        <dbReference type="Proteomes" id="UP001230908"/>
    </source>
</evidence>
<accession>A0ABU0ZKN1</accession>